<dbReference type="SUPFAM" id="SSF53448">
    <property type="entry name" value="Nucleotide-diphospho-sugar transferases"/>
    <property type="match status" value="1"/>
</dbReference>
<reference evidence="2" key="1">
    <citation type="journal article" date="2019" name="Int. J. Syst. Evol. Microbiol.">
        <title>The Global Catalogue of Microorganisms (GCM) 10K type strain sequencing project: providing services to taxonomists for standard genome sequencing and annotation.</title>
        <authorList>
            <consortium name="The Broad Institute Genomics Platform"/>
            <consortium name="The Broad Institute Genome Sequencing Center for Infectious Disease"/>
            <person name="Wu L."/>
            <person name="Ma J."/>
        </authorList>
    </citation>
    <scope>NUCLEOTIDE SEQUENCE [LARGE SCALE GENOMIC DNA]</scope>
    <source>
        <strain evidence="2">JCM 11483</strain>
    </source>
</reference>
<proteinExistence type="predicted"/>
<dbReference type="RefSeq" id="WP_344718636.1">
    <property type="nucleotide sequence ID" value="NZ_BAAAYG010000003.1"/>
</dbReference>
<dbReference type="EMBL" id="BAAAYG010000003">
    <property type="protein sequence ID" value="GAA3282292.1"/>
    <property type="molecule type" value="Genomic_DNA"/>
</dbReference>
<gene>
    <name evidence="1" type="ORF">GCM10020260_09100</name>
</gene>
<comment type="caution">
    <text evidence="1">The sequence shown here is derived from an EMBL/GenBank/DDBJ whole genome shotgun (WGS) entry which is preliminary data.</text>
</comment>
<name>A0ABP6RC62_9MICC</name>
<keyword evidence="2" id="KW-1185">Reference proteome</keyword>
<dbReference type="InterPro" id="IPR018641">
    <property type="entry name" value="Trfase_1_rSAM/seldom-assoc"/>
</dbReference>
<organism evidence="1 2">
    <name type="scientific">Nesterenkonia halobia</name>
    <dbReference type="NCBI Taxonomy" id="37922"/>
    <lineage>
        <taxon>Bacteria</taxon>
        <taxon>Bacillati</taxon>
        <taxon>Actinomycetota</taxon>
        <taxon>Actinomycetes</taxon>
        <taxon>Micrococcales</taxon>
        <taxon>Micrococcaceae</taxon>
        <taxon>Nesterenkonia</taxon>
    </lineage>
</organism>
<dbReference type="InterPro" id="IPR029044">
    <property type="entry name" value="Nucleotide-diphossugar_trans"/>
</dbReference>
<protein>
    <submittedName>
        <fullName evidence="1">DUF2064 domain-containing protein</fullName>
    </submittedName>
</protein>
<sequence>MSDEPTLLIVARAPVAGQAKSRLAATVGDEPAAQMAAAALLDTLETAEALGWPLVVAMTGELRDAARAEEIAAVCARHRVVAQRGEDFTSRLIAAHHDADAGRGVVQIGMDTPQVSADDLRRAAVPLEDHEAALGPAEDGGWWVLGVREPGWTRCLTEVPMSRPDTGAQTAAALERSGARVGRVPPLADVDTWADALAVAALRPGGRFAAEVSRTPDHEQAGPSP</sequence>
<dbReference type="PANTHER" id="PTHR36529">
    <property type="entry name" value="SLL1095 PROTEIN"/>
    <property type="match status" value="1"/>
</dbReference>
<dbReference type="PANTHER" id="PTHR36529:SF1">
    <property type="entry name" value="GLYCOSYLTRANSFERASE"/>
    <property type="match status" value="1"/>
</dbReference>
<dbReference type="Proteomes" id="UP001501736">
    <property type="component" value="Unassembled WGS sequence"/>
</dbReference>
<evidence type="ECO:0000313" key="1">
    <source>
        <dbReference type="EMBL" id="GAA3282292.1"/>
    </source>
</evidence>
<dbReference type="Gene3D" id="3.90.550.10">
    <property type="entry name" value="Spore Coat Polysaccharide Biosynthesis Protein SpsA, Chain A"/>
    <property type="match status" value="1"/>
</dbReference>
<accession>A0ABP6RC62</accession>
<dbReference type="Pfam" id="PF09837">
    <property type="entry name" value="DUF2064"/>
    <property type="match status" value="1"/>
</dbReference>
<evidence type="ECO:0000313" key="2">
    <source>
        <dbReference type="Proteomes" id="UP001501736"/>
    </source>
</evidence>